<protein>
    <submittedName>
        <fullName evidence="2">Uncharacterized conserved protein, DUF58 family, contains vWF domain</fullName>
    </submittedName>
</protein>
<dbReference type="RefSeq" id="WP_089365496.1">
    <property type="nucleotide sequence ID" value="NZ_CAUTTV010000006.1"/>
</dbReference>
<dbReference type="EMBL" id="FZNZ01000004">
    <property type="protein sequence ID" value="SNR67415.1"/>
    <property type="molecule type" value="Genomic_DNA"/>
</dbReference>
<evidence type="ECO:0000313" key="3">
    <source>
        <dbReference type="Proteomes" id="UP000198427"/>
    </source>
</evidence>
<comment type="caution">
    <text evidence="2">The sequence shown here is derived from an EMBL/GenBank/DDBJ whole genome shotgun (WGS) entry which is preliminary data.</text>
</comment>
<organism evidence="2 3">
    <name type="scientific">Prevotella jejuni</name>
    <dbReference type="NCBI Taxonomy" id="1177574"/>
    <lineage>
        <taxon>Bacteria</taxon>
        <taxon>Pseudomonadati</taxon>
        <taxon>Bacteroidota</taxon>
        <taxon>Bacteroidia</taxon>
        <taxon>Bacteroidales</taxon>
        <taxon>Prevotellaceae</taxon>
        <taxon>Prevotella</taxon>
    </lineage>
</organism>
<dbReference type="PANTHER" id="PTHR33608">
    <property type="entry name" value="BLL2464 PROTEIN"/>
    <property type="match status" value="1"/>
</dbReference>
<reference evidence="2 3" key="1">
    <citation type="submission" date="2017-06" db="EMBL/GenBank/DDBJ databases">
        <authorList>
            <person name="Varghese N."/>
            <person name="Submissions S."/>
        </authorList>
    </citation>
    <scope>NUCLEOTIDE SEQUENCE [LARGE SCALE GENOMIC DNA]</scope>
    <source>
        <strain evidence="2 3">DSM 26989</strain>
    </source>
</reference>
<name>A0A2K9H922_9BACT</name>
<dbReference type="OrthoDB" id="845740at2"/>
<dbReference type="Gene3D" id="3.40.50.410">
    <property type="entry name" value="von Willebrand factor, type A domain"/>
    <property type="match status" value="1"/>
</dbReference>
<proteinExistence type="predicted"/>
<dbReference type="InterPro" id="IPR036465">
    <property type="entry name" value="vWFA_dom_sf"/>
</dbReference>
<dbReference type="GeneID" id="94028206"/>
<dbReference type="AlphaFoldDB" id="A0A2K9H922"/>
<dbReference type="InterPro" id="IPR002881">
    <property type="entry name" value="DUF58"/>
</dbReference>
<accession>A0A2K9H922</accession>
<dbReference type="Proteomes" id="UP000198427">
    <property type="component" value="Unassembled WGS sequence"/>
</dbReference>
<dbReference type="KEGG" id="pje:CRM71_01970"/>
<keyword evidence="3" id="KW-1185">Reference proteome</keyword>
<evidence type="ECO:0000313" key="2">
    <source>
        <dbReference type="EMBL" id="SNR67415.1"/>
    </source>
</evidence>
<feature type="domain" description="DUF58" evidence="1">
    <location>
        <begin position="197"/>
        <end position="363"/>
    </location>
</feature>
<dbReference type="PANTHER" id="PTHR33608:SF3">
    <property type="entry name" value="SLR2013 PROTEIN"/>
    <property type="match status" value="1"/>
</dbReference>
<dbReference type="Pfam" id="PF01882">
    <property type="entry name" value="DUF58"/>
    <property type="match status" value="1"/>
</dbReference>
<dbReference type="SUPFAM" id="SSF53300">
    <property type="entry name" value="vWA-like"/>
    <property type="match status" value="1"/>
</dbReference>
<sequence length="437" mass="50766">MFLTKRFYIILASLTLLAGFGYVFPQLFTGVKILLFIFAVMVVIDAVMLYHRRGISAKRSCSERFSNGDKNVVKISLESNYSFPVWLTIIDEAPEVFQRRDISYKSSLAAMGHTVLRYTLTPVKRGVYSFGKIRCFTRTSIGLVERRYTLGDAKDVKVYPSYLMLNRYELLAMSNNLTEMGIKRIRRVGNNTEFEQIKDYVKGDDYRSINWKASARRNQLMVNVYRDERSQQIFSVIDKGRVMQQSFRGMTLLDYSINASLVLSYVAMRRDDKAGLITFADKIDTFVAPSHRTGQMQTLLEALYAQETNFGETDFSNLCVNVHKQVSKRSLFIIYTSFSGITALNRQLAYLKLLSQWHRVLVVFFEDAEMNDYIRSPKRSMEEYYQHVIAEKFAYEKRLIVSTLRQYGIYSVLTTPDKLSIDVINKYLEMKQRQILT</sequence>
<evidence type="ECO:0000259" key="1">
    <source>
        <dbReference type="Pfam" id="PF01882"/>
    </source>
</evidence>
<gene>
    <name evidence="2" type="ORF">SAMN06265364_10417</name>
</gene>